<dbReference type="PIRSF" id="PIRSF005384">
    <property type="entry name" value="RpiB_LacA_B"/>
    <property type="match status" value="1"/>
</dbReference>
<dbReference type="EMBL" id="CP129946">
    <property type="protein sequence ID" value="WWA74484.1"/>
    <property type="molecule type" value="Genomic_DNA"/>
</dbReference>
<dbReference type="InterPro" id="IPR003500">
    <property type="entry name" value="RpiB_LacA_LacB"/>
</dbReference>
<dbReference type="PANTHER" id="PTHR43732">
    <property type="entry name" value="RIBOSE 5-PHOSPHATE ISOMERASE-RELATED"/>
    <property type="match status" value="1"/>
</dbReference>
<dbReference type="NCBIfam" id="NF004051">
    <property type="entry name" value="PRK05571.1"/>
    <property type="match status" value="1"/>
</dbReference>
<dbReference type="InterPro" id="IPR051812">
    <property type="entry name" value="SPI_LacAB/RpiB"/>
</dbReference>
<dbReference type="Gene3D" id="3.40.1400.10">
    <property type="entry name" value="Sugar-phosphate isomerase, RpiB/LacA/LacB"/>
    <property type="match status" value="1"/>
</dbReference>
<reference evidence="3 4" key="1">
    <citation type="submission" date="2023-07" db="EMBL/GenBank/DDBJ databases">
        <title>Plant endophyte Pseudomonas khavaziana can be used to control wheat stem rot.</title>
        <authorList>
            <person name="Guo S."/>
            <person name="Shen X."/>
        </authorList>
    </citation>
    <scope>NUCLEOTIDE SEQUENCE [LARGE SCALE GENOMIC DNA]</scope>
    <source>
        <strain evidence="3 4">SR9</strain>
    </source>
</reference>
<dbReference type="PANTHER" id="PTHR43732:SF1">
    <property type="entry name" value="RIBOSE 5-PHOSPHATE ISOMERASE"/>
    <property type="match status" value="1"/>
</dbReference>
<dbReference type="RefSeq" id="WP_338475085.1">
    <property type="nucleotide sequence ID" value="NZ_CP129946.1"/>
</dbReference>
<dbReference type="Pfam" id="PF02502">
    <property type="entry name" value="LacAB_rpiB"/>
    <property type="match status" value="1"/>
</dbReference>
<dbReference type="SUPFAM" id="SSF89623">
    <property type="entry name" value="Ribose/Galactose isomerase RpiB/AlsB"/>
    <property type="match status" value="1"/>
</dbReference>
<accession>A0ABZ2DAB7</accession>
<organism evidence="3 4">
    <name type="scientific">Pseudomonas khavaziana</name>
    <dbReference type="NCBI Taxonomy" id="2842351"/>
    <lineage>
        <taxon>Bacteria</taxon>
        <taxon>Pseudomonadati</taxon>
        <taxon>Pseudomonadota</taxon>
        <taxon>Gammaproteobacteria</taxon>
        <taxon>Pseudomonadales</taxon>
        <taxon>Pseudomonadaceae</taxon>
        <taxon>Pseudomonas</taxon>
    </lineage>
</organism>
<evidence type="ECO:0000313" key="4">
    <source>
        <dbReference type="Proteomes" id="UP001347174"/>
    </source>
</evidence>
<dbReference type="InterPro" id="IPR004785">
    <property type="entry name" value="RpiB"/>
</dbReference>
<protein>
    <submittedName>
        <fullName evidence="3">Ribose 5-phosphate isomerase B</fullName>
        <ecNumber evidence="3">5.3.1.6</ecNumber>
    </submittedName>
</protein>
<dbReference type="NCBIfam" id="TIGR01120">
    <property type="entry name" value="rpiB"/>
    <property type="match status" value="1"/>
</dbReference>
<dbReference type="GO" id="GO:0004751">
    <property type="term" value="F:ribose-5-phosphate isomerase activity"/>
    <property type="evidence" value="ECO:0007669"/>
    <property type="project" value="UniProtKB-EC"/>
</dbReference>
<dbReference type="NCBIfam" id="TIGR00689">
    <property type="entry name" value="rpiB_lacA_lacB"/>
    <property type="match status" value="1"/>
</dbReference>
<dbReference type="Proteomes" id="UP001347174">
    <property type="component" value="Chromosome"/>
</dbReference>
<dbReference type="InterPro" id="IPR036569">
    <property type="entry name" value="RpiB_LacA_LacB_sf"/>
</dbReference>
<keyword evidence="2 3" id="KW-0413">Isomerase</keyword>
<keyword evidence="4" id="KW-1185">Reference proteome</keyword>
<evidence type="ECO:0000256" key="1">
    <source>
        <dbReference type="ARBA" id="ARBA00008754"/>
    </source>
</evidence>
<gene>
    <name evidence="3" type="primary">rpiB</name>
    <name evidence="3" type="ORF">QYQ93_16750</name>
</gene>
<name>A0ABZ2DAB7_9PSED</name>
<dbReference type="EC" id="5.3.1.6" evidence="3"/>
<evidence type="ECO:0000313" key="3">
    <source>
        <dbReference type="EMBL" id="WWA74484.1"/>
    </source>
</evidence>
<comment type="similarity">
    <text evidence="1">Belongs to the LacAB/RpiB family.</text>
</comment>
<sequence length="153" mass="16192">MNTPFPVAIGCDEAGFELKEMLRRHIEALGYPVTDFGTHSTAPVLYPDIALAVANAINAGQQRLGVLVCGTGIGMAISANKVMGIRAAQAHDTYSAERARKSNDAQILSIGARVIGAELAKSIVTAFLASEFEVARSGAKVERINAIERDGHQ</sequence>
<evidence type="ECO:0000256" key="2">
    <source>
        <dbReference type="ARBA" id="ARBA00023235"/>
    </source>
</evidence>
<proteinExistence type="inferred from homology"/>